<evidence type="ECO:0000256" key="4">
    <source>
        <dbReference type="SAM" id="MobiDB-lite"/>
    </source>
</evidence>
<dbReference type="Pfam" id="PF07638">
    <property type="entry name" value="Sigma70_ECF"/>
    <property type="match status" value="1"/>
</dbReference>
<dbReference type="GO" id="GO:0016987">
    <property type="term" value="F:sigma factor activity"/>
    <property type="evidence" value="ECO:0007669"/>
    <property type="project" value="UniProtKB-KW"/>
</dbReference>
<dbReference type="AlphaFoldDB" id="A0A2P1PQ53"/>
<dbReference type="InterPro" id="IPR053812">
    <property type="entry name" value="HTH_Sigma70_ECF-like"/>
</dbReference>
<dbReference type="InterPro" id="IPR011517">
    <property type="entry name" value="RNA_pol_sigma70_ECF-like"/>
</dbReference>
<gene>
    <name evidence="6" type="ORF">C7S18_07005</name>
</gene>
<dbReference type="InterPro" id="IPR036388">
    <property type="entry name" value="WH-like_DNA-bd_sf"/>
</dbReference>
<reference evidence="6 7" key="1">
    <citation type="submission" date="2018-03" db="EMBL/GenBank/DDBJ databases">
        <title>Ahniella affigens gen. nov., sp. nov., a gammaproteobacterium isolated from sandy soil near a stream.</title>
        <authorList>
            <person name="Ko Y."/>
            <person name="Kim J.-H."/>
        </authorList>
    </citation>
    <scope>NUCLEOTIDE SEQUENCE [LARGE SCALE GENOMIC DNA]</scope>
    <source>
        <strain evidence="6 7">D13</strain>
    </source>
</reference>
<dbReference type="NCBIfam" id="TIGR02999">
    <property type="entry name" value="Sig-70_X6"/>
    <property type="match status" value="1"/>
</dbReference>
<evidence type="ECO:0000313" key="7">
    <source>
        <dbReference type="Proteomes" id="UP000241074"/>
    </source>
</evidence>
<evidence type="ECO:0000256" key="1">
    <source>
        <dbReference type="ARBA" id="ARBA00023015"/>
    </source>
</evidence>
<name>A0A2P1PQ53_9GAMM</name>
<keyword evidence="2" id="KW-0731">Sigma factor</keyword>
<proteinExistence type="predicted"/>
<dbReference type="GO" id="GO:0006352">
    <property type="term" value="P:DNA-templated transcription initiation"/>
    <property type="evidence" value="ECO:0007669"/>
    <property type="project" value="InterPro"/>
</dbReference>
<dbReference type="InterPro" id="IPR014284">
    <property type="entry name" value="RNA_pol_sigma-70_dom"/>
</dbReference>
<evidence type="ECO:0000256" key="3">
    <source>
        <dbReference type="ARBA" id="ARBA00023163"/>
    </source>
</evidence>
<dbReference type="SUPFAM" id="SSF88659">
    <property type="entry name" value="Sigma3 and sigma4 domains of RNA polymerase sigma factors"/>
    <property type="match status" value="1"/>
</dbReference>
<keyword evidence="3" id="KW-0804">Transcription</keyword>
<dbReference type="InterPro" id="IPR039425">
    <property type="entry name" value="RNA_pol_sigma-70-like"/>
</dbReference>
<keyword evidence="1" id="KW-0805">Transcription regulation</keyword>
<dbReference type="OrthoDB" id="128473at2"/>
<evidence type="ECO:0000259" key="5">
    <source>
        <dbReference type="Pfam" id="PF07638"/>
    </source>
</evidence>
<organism evidence="6 7">
    <name type="scientific">Ahniella affigens</name>
    <dbReference type="NCBI Taxonomy" id="2021234"/>
    <lineage>
        <taxon>Bacteria</taxon>
        <taxon>Pseudomonadati</taxon>
        <taxon>Pseudomonadota</taxon>
        <taxon>Gammaproteobacteria</taxon>
        <taxon>Lysobacterales</taxon>
        <taxon>Rhodanobacteraceae</taxon>
        <taxon>Ahniella</taxon>
    </lineage>
</organism>
<accession>A0A2P1PQ53</accession>
<dbReference type="EMBL" id="CP027860">
    <property type="protein sequence ID" value="AVP96960.1"/>
    <property type="molecule type" value="Genomic_DNA"/>
</dbReference>
<dbReference type="NCBIfam" id="TIGR02937">
    <property type="entry name" value="sigma70-ECF"/>
    <property type="match status" value="1"/>
</dbReference>
<dbReference type="PANTHER" id="PTHR43133">
    <property type="entry name" value="RNA POLYMERASE ECF-TYPE SIGMA FACTO"/>
    <property type="match status" value="1"/>
</dbReference>
<sequence>MGRTRWSQAPMDESDITARLNDRDGDLAPEVYARLRALAQRQIAGHRASATLNATALVNEAWLKLSEYPQEWQSRSHFLAAMARVMRHVLIDRARELLAERRGGDQQRISFEHAEREPSSELDLADLLALDEALSTLRDMDPRLERVLELRLFGGLSTEETAAHLGVSEPTVKRDLRAARAFLGTRLKFE</sequence>
<dbReference type="InterPro" id="IPR013324">
    <property type="entry name" value="RNA_pol_sigma_r3/r4-like"/>
</dbReference>
<feature type="region of interest" description="Disordered" evidence="4">
    <location>
        <begin position="1"/>
        <end position="20"/>
    </location>
</feature>
<dbReference type="Gene3D" id="1.10.10.10">
    <property type="entry name" value="Winged helix-like DNA-binding domain superfamily/Winged helix DNA-binding domain"/>
    <property type="match status" value="1"/>
</dbReference>
<protein>
    <submittedName>
        <fullName evidence="6">RNA polymerase subunit sigma-70</fullName>
    </submittedName>
</protein>
<reference evidence="6 7" key="2">
    <citation type="submission" date="2018-03" db="EMBL/GenBank/DDBJ databases">
        <authorList>
            <person name="Keele B.F."/>
        </authorList>
    </citation>
    <scope>NUCLEOTIDE SEQUENCE [LARGE SCALE GENOMIC DNA]</scope>
    <source>
        <strain evidence="6 7">D13</strain>
    </source>
</reference>
<feature type="domain" description="RNA polymerase sigma-70 ECF-like HTH" evidence="5">
    <location>
        <begin position="25"/>
        <end position="187"/>
    </location>
</feature>
<dbReference type="Proteomes" id="UP000241074">
    <property type="component" value="Chromosome"/>
</dbReference>
<evidence type="ECO:0000256" key="2">
    <source>
        <dbReference type="ARBA" id="ARBA00023082"/>
    </source>
</evidence>
<dbReference type="PANTHER" id="PTHR43133:SF39">
    <property type="entry name" value="SIMILAR TO RNA POLYMERASE SIGMA-E FACTOR"/>
    <property type="match status" value="1"/>
</dbReference>
<dbReference type="KEGG" id="xba:C7S18_07005"/>
<keyword evidence="7" id="KW-1185">Reference proteome</keyword>
<evidence type="ECO:0000313" key="6">
    <source>
        <dbReference type="EMBL" id="AVP96960.1"/>
    </source>
</evidence>